<keyword evidence="8" id="KW-0732">Signal</keyword>
<accession>A0A815DKN7</accession>
<dbReference type="PROSITE" id="PS51144">
    <property type="entry name" value="ALPHA_CA_2"/>
    <property type="match status" value="1"/>
</dbReference>
<dbReference type="InterPro" id="IPR001148">
    <property type="entry name" value="CA_dom"/>
</dbReference>
<feature type="domain" description="Alpha-carbonic anhydrase" evidence="9">
    <location>
        <begin position="24"/>
        <end position="283"/>
    </location>
</feature>
<dbReference type="EMBL" id="CAJNOM010000263">
    <property type="protein sequence ID" value="CAF1297755.1"/>
    <property type="molecule type" value="Genomic_DNA"/>
</dbReference>
<name>A0A815DKN7_9BILA</name>
<evidence type="ECO:0000259" key="9">
    <source>
        <dbReference type="PROSITE" id="PS51144"/>
    </source>
</evidence>
<comment type="caution">
    <text evidence="10">The sequence shown here is derived from an EMBL/GenBank/DDBJ whole genome shotgun (WGS) entry which is preliminary data.</text>
</comment>
<organism evidence="10 11">
    <name type="scientific">Adineta steineri</name>
    <dbReference type="NCBI Taxonomy" id="433720"/>
    <lineage>
        <taxon>Eukaryota</taxon>
        <taxon>Metazoa</taxon>
        <taxon>Spiralia</taxon>
        <taxon>Gnathifera</taxon>
        <taxon>Rotifera</taxon>
        <taxon>Eurotatoria</taxon>
        <taxon>Bdelloidea</taxon>
        <taxon>Adinetida</taxon>
        <taxon>Adinetidae</taxon>
        <taxon>Adineta</taxon>
    </lineage>
</organism>
<feature type="signal peptide" evidence="8">
    <location>
        <begin position="1"/>
        <end position="23"/>
    </location>
</feature>
<dbReference type="Proteomes" id="UP000663832">
    <property type="component" value="Unassembled WGS sequence"/>
</dbReference>
<dbReference type="OrthoDB" id="429145at2759"/>
<dbReference type="GO" id="GO:0004089">
    <property type="term" value="F:carbonate dehydratase activity"/>
    <property type="evidence" value="ECO:0007669"/>
    <property type="project" value="UniProtKB-UniRule"/>
</dbReference>
<dbReference type="CDD" id="cd00326">
    <property type="entry name" value="alpha_CA"/>
    <property type="match status" value="1"/>
</dbReference>
<dbReference type="PANTHER" id="PTHR18952:SF265">
    <property type="entry name" value="CARBONIC ANHYDRASE"/>
    <property type="match status" value="1"/>
</dbReference>
<dbReference type="Pfam" id="PF00194">
    <property type="entry name" value="Carb_anhydrase"/>
    <property type="match status" value="1"/>
</dbReference>
<sequence length="327" mass="37507">MYLQLQVFTFILILLTNIRSTTGESWNYNNLGPDVWGDIDSLCNGRSQSPINIQTACTNYQSFAPFSFQSGYNLTHNFTLLNNGHTIVGIYTGNNPMSLRLTGGGLNGTYEFLQFHLHWGENYKSGSEHQVNGMKYAGEIHFVHRNIETLKLAVLGFFMESISNTSTSNIIHKTTATDIYKTNNLTSEEWQKYFAVSEYLRVMNNATTVNLNLASLMGSNLNNFWRYDGSLTTPPCTEDVKWTMFKTPIVFSDININIFRHTISFENYRGPQPLYNRTVYRNFLHETILPITDYFCCIGNMNNLANKHFLHAANKLILYTFILFTVF</sequence>
<dbReference type="PANTHER" id="PTHR18952">
    <property type="entry name" value="CARBONIC ANHYDRASE"/>
    <property type="match status" value="1"/>
</dbReference>
<evidence type="ECO:0000256" key="7">
    <source>
        <dbReference type="ARBA" id="ARBA00048348"/>
    </source>
</evidence>
<dbReference type="SMART" id="SM01057">
    <property type="entry name" value="Carb_anhydrase"/>
    <property type="match status" value="1"/>
</dbReference>
<dbReference type="InterPro" id="IPR023561">
    <property type="entry name" value="Carbonic_anhydrase_a-class"/>
</dbReference>
<evidence type="ECO:0000256" key="6">
    <source>
        <dbReference type="ARBA" id="ARBA00023239"/>
    </source>
</evidence>
<dbReference type="AlphaFoldDB" id="A0A815DKN7"/>
<dbReference type="SUPFAM" id="SSF51069">
    <property type="entry name" value="Carbonic anhydrase"/>
    <property type="match status" value="1"/>
</dbReference>
<evidence type="ECO:0000256" key="2">
    <source>
        <dbReference type="ARBA" id="ARBA00010718"/>
    </source>
</evidence>
<evidence type="ECO:0000256" key="3">
    <source>
        <dbReference type="ARBA" id="ARBA00012925"/>
    </source>
</evidence>
<keyword evidence="6 8" id="KW-0456">Lyase</keyword>
<dbReference type="InterPro" id="IPR018338">
    <property type="entry name" value="Carbonic_anhydrase_a-class_CS"/>
</dbReference>
<evidence type="ECO:0000313" key="11">
    <source>
        <dbReference type="Proteomes" id="UP000663832"/>
    </source>
</evidence>
<comment type="function">
    <text evidence="1 8">Reversible hydration of carbon dioxide.</text>
</comment>
<evidence type="ECO:0000256" key="1">
    <source>
        <dbReference type="ARBA" id="ARBA00002904"/>
    </source>
</evidence>
<evidence type="ECO:0000256" key="4">
    <source>
        <dbReference type="ARBA" id="ARBA00022723"/>
    </source>
</evidence>
<reference evidence="10" key="1">
    <citation type="submission" date="2021-02" db="EMBL/GenBank/DDBJ databases">
        <authorList>
            <person name="Nowell W R."/>
        </authorList>
    </citation>
    <scope>NUCLEOTIDE SEQUENCE</scope>
</reference>
<protein>
    <recommendedName>
        <fullName evidence="3 8">Carbonic anhydrase</fullName>
        <ecNumber evidence="3 8">4.2.1.1</ecNumber>
    </recommendedName>
</protein>
<dbReference type="EC" id="4.2.1.1" evidence="3 8"/>
<dbReference type="GO" id="GO:0005886">
    <property type="term" value="C:plasma membrane"/>
    <property type="evidence" value="ECO:0007669"/>
    <property type="project" value="TreeGrafter"/>
</dbReference>
<evidence type="ECO:0000256" key="8">
    <source>
        <dbReference type="RuleBase" id="RU367011"/>
    </source>
</evidence>
<evidence type="ECO:0000256" key="5">
    <source>
        <dbReference type="ARBA" id="ARBA00022833"/>
    </source>
</evidence>
<evidence type="ECO:0000313" key="10">
    <source>
        <dbReference type="EMBL" id="CAF1297755.1"/>
    </source>
</evidence>
<keyword evidence="4 8" id="KW-0479">Metal-binding</keyword>
<proteinExistence type="inferred from homology"/>
<feature type="chain" id="PRO_5033101563" description="Carbonic anhydrase" evidence="8">
    <location>
        <begin position="24"/>
        <end position="327"/>
    </location>
</feature>
<comment type="cofactor">
    <cofactor evidence="8">
        <name>Zn(2+)</name>
        <dbReference type="ChEBI" id="CHEBI:29105"/>
    </cofactor>
</comment>
<gene>
    <name evidence="10" type="ORF">QVE165_LOCUS31066</name>
</gene>
<keyword evidence="5 8" id="KW-0862">Zinc</keyword>
<comment type="similarity">
    <text evidence="2 8">Belongs to the alpha-carbonic anhydrase family.</text>
</comment>
<dbReference type="InterPro" id="IPR036398">
    <property type="entry name" value="CA_dom_sf"/>
</dbReference>
<keyword evidence="11" id="KW-1185">Reference proteome</keyword>
<comment type="catalytic activity">
    <reaction evidence="7 8">
        <text>hydrogencarbonate + H(+) = CO2 + H2O</text>
        <dbReference type="Rhea" id="RHEA:10748"/>
        <dbReference type="ChEBI" id="CHEBI:15377"/>
        <dbReference type="ChEBI" id="CHEBI:15378"/>
        <dbReference type="ChEBI" id="CHEBI:16526"/>
        <dbReference type="ChEBI" id="CHEBI:17544"/>
        <dbReference type="EC" id="4.2.1.1"/>
    </reaction>
</comment>
<dbReference type="GO" id="GO:0008270">
    <property type="term" value="F:zinc ion binding"/>
    <property type="evidence" value="ECO:0007669"/>
    <property type="project" value="UniProtKB-UniRule"/>
</dbReference>
<dbReference type="PROSITE" id="PS00162">
    <property type="entry name" value="ALPHA_CA_1"/>
    <property type="match status" value="1"/>
</dbReference>
<dbReference type="Gene3D" id="3.10.200.10">
    <property type="entry name" value="Alpha carbonic anhydrase"/>
    <property type="match status" value="1"/>
</dbReference>